<evidence type="ECO:0000313" key="4">
    <source>
        <dbReference type="EMBL" id="ARO45144.1"/>
    </source>
</evidence>
<dbReference type="CDD" id="cd06529">
    <property type="entry name" value="S24_LexA-like"/>
    <property type="match status" value="1"/>
</dbReference>
<dbReference type="PANTHER" id="PTHR33516">
    <property type="entry name" value="LEXA REPRESSOR"/>
    <property type="match status" value="1"/>
</dbReference>
<sequence length="142" mass="15310">MNVASIRKLLPSAQKLPVISGCATGGFPNPAADYYEPPVSLDELLNTRAPHVWVVRLQGNSMEGAGLFSGSRLVVDRAVEALAGRIVLAYVDNQPLVKRLSGSPAGWVLESEHPDYKPVTPLEYEAMEVFGVVTWSITPHVG</sequence>
<dbReference type="SUPFAM" id="SSF51306">
    <property type="entry name" value="LexA/Signal peptidase"/>
    <property type="match status" value="1"/>
</dbReference>
<reference evidence="3" key="1">
    <citation type="submission" date="2016-03" db="EMBL/GenBank/DDBJ databases">
        <title>The evolution of Pseudomonas syringae pv. actinidiae in New Zealand.</title>
        <authorList>
            <person name="Taiaroa G."/>
            <person name="Poulter R.T.M."/>
            <person name="Lamont I."/>
            <person name="Stockwell P."/>
            <person name="Butler M.I."/>
        </authorList>
    </citation>
    <scope>NUCLEOTIDE SEQUENCE</scope>
    <source>
        <strain evidence="4">B4A</strain>
        <strain evidence="2">RT594</strain>
        <strain evidence="3">RT652</strain>
        <plasmid evidence="4">pUR_B4A</plasmid>
        <plasmid evidence="2">pUR_RT594</plasmid>
        <plasmid evidence="3">pUR_RT652</plasmid>
    </source>
</reference>
<dbReference type="RefSeq" id="WP_074321306.1">
    <property type="nucleotide sequence ID" value="NZ_CP017011.1"/>
</dbReference>
<name>A0A2P0QF94_PSESF</name>
<accession>A0A2P0QF94</accession>
<dbReference type="EMBL" id="KX009061">
    <property type="protein sequence ID" value="ARO45051.1"/>
    <property type="molecule type" value="Genomic_DNA"/>
</dbReference>
<proteinExistence type="predicted"/>
<evidence type="ECO:0000313" key="3">
    <source>
        <dbReference type="EMBL" id="ARO45051.1"/>
    </source>
</evidence>
<dbReference type="InterPro" id="IPR015927">
    <property type="entry name" value="Peptidase_S24_S26A/B/C"/>
</dbReference>
<dbReference type="InterPro" id="IPR036286">
    <property type="entry name" value="LexA/Signal_pep-like_sf"/>
</dbReference>
<protein>
    <submittedName>
        <fullName evidence="3">Error-prone repair protein UmuD</fullName>
    </submittedName>
</protein>
<dbReference type="AlphaFoldDB" id="A0A2P0QF94"/>
<dbReference type="PANTHER" id="PTHR33516:SF2">
    <property type="entry name" value="LEXA REPRESSOR-RELATED"/>
    <property type="match status" value="1"/>
</dbReference>
<dbReference type="EMBL" id="KX009062">
    <property type="protein sequence ID" value="ARO45144.1"/>
    <property type="molecule type" value="Genomic_DNA"/>
</dbReference>
<evidence type="ECO:0000259" key="1">
    <source>
        <dbReference type="Pfam" id="PF00717"/>
    </source>
</evidence>
<geneLocation type="plasmid" evidence="2">
    <name>pUR_RT594</name>
</geneLocation>
<dbReference type="InterPro" id="IPR039418">
    <property type="entry name" value="LexA-like"/>
</dbReference>
<dbReference type="EMBL" id="KX009060">
    <property type="protein sequence ID" value="ARO44948.1"/>
    <property type="molecule type" value="Genomic_DNA"/>
</dbReference>
<evidence type="ECO:0000313" key="2">
    <source>
        <dbReference type="EMBL" id="ARO44948.1"/>
    </source>
</evidence>
<geneLocation type="plasmid" evidence="3">
    <name>pUR_RT652</name>
</geneLocation>
<geneLocation type="plasmid" evidence="4">
    <name>pUR_B4A</name>
</geneLocation>
<dbReference type="Pfam" id="PF00717">
    <property type="entry name" value="Peptidase_S24"/>
    <property type="match status" value="1"/>
</dbReference>
<keyword evidence="3" id="KW-0614">Plasmid</keyword>
<dbReference type="Gene3D" id="2.10.109.10">
    <property type="entry name" value="Umud Fragment, subunit A"/>
    <property type="match status" value="1"/>
</dbReference>
<feature type="domain" description="Peptidase S24/S26A/S26B/S26C" evidence="1">
    <location>
        <begin position="17"/>
        <end position="133"/>
    </location>
</feature>
<dbReference type="InterPro" id="IPR050077">
    <property type="entry name" value="LexA_repressor"/>
</dbReference>
<organism evidence="3">
    <name type="scientific">Pseudomonas syringae pv. actinidiae</name>
    <dbReference type="NCBI Taxonomy" id="103796"/>
    <lineage>
        <taxon>Bacteria</taxon>
        <taxon>Pseudomonadati</taxon>
        <taxon>Pseudomonadota</taxon>
        <taxon>Gammaproteobacteria</taxon>
        <taxon>Pseudomonadales</taxon>
        <taxon>Pseudomonadaceae</taxon>
        <taxon>Pseudomonas</taxon>
        <taxon>Pseudomonas syringae</taxon>
    </lineage>
</organism>